<reference evidence="2 3" key="1">
    <citation type="journal article" date="2023" name="Plants (Basel)">
        <title>Bridging the Gap: Combining Genomics and Transcriptomics Approaches to Understand Stylosanthes scabra, an Orphan Legume from the Brazilian Caatinga.</title>
        <authorList>
            <person name="Ferreira-Neto J.R.C."/>
            <person name="da Silva M.D."/>
            <person name="Binneck E."/>
            <person name="de Melo N.F."/>
            <person name="da Silva R.H."/>
            <person name="de Melo A.L.T.M."/>
            <person name="Pandolfi V."/>
            <person name="Bustamante F.O."/>
            <person name="Brasileiro-Vidal A.C."/>
            <person name="Benko-Iseppon A.M."/>
        </authorList>
    </citation>
    <scope>NUCLEOTIDE SEQUENCE [LARGE SCALE GENOMIC DNA]</scope>
    <source>
        <tissue evidence="2">Leaves</tissue>
    </source>
</reference>
<evidence type="ECO:0000313" key="2">
    <source>
        <dbReference type="EMBL" id="MED6215013.1"/>
    </source>
</evidence>
<dbReference type="Proteomes" id="UP001341840">
    <property type="component" value="Unassembled WGS sequence"/>
</dbReference>
<protein>
    <submittedName>
        <fullName evidence="2">Uncharacterized protein</fullName>
    </submittedName>
</protein>
<gene>
    <name evidence="2" type="ORF">PIB30_109166</name>
</gene>
<feature type="region of interest" description="Disordered" evidence="1">
    <location>
        <begin position="57"/>
        <end position="82"/>
    </location>
</feature>
<accession>A0ABU6Z1E0</accession>
<feature type="compositionally biased region" description="Polar residues" evidence="1">
    <location>
        <begin position="7"/>
        <end position="22"/>
    </location>
</feature>
<feature type="compositionally biased region" description="Basic and acidic residues" evidence="1">
    <location>
        <begin position="68"/>
        <end position="82"/>
    </location>
</feature>
<organism evidence="2 3">
    <name type="scientific">Stylosanthes scabra</name>
    <dbReference type="NCBI Taxonomy" id="79078"/>
    <lineage>
        <taxon>Eukaryota</taxon>
        <taxon>Viridiplantae</taxon>
        <taxon>Streptophyta</taxon>
        <taxon>Embryophyta</taxon>
        <taxon>Tracheophyta</taxon>
        <taxon>Spermatophyta</taxon>
        <taxon>Magnoliopsida</taxon>
        <taxon>eudicotyledons</taxon>
        <taxon>Gunneridae</taxon>
        <taxon>Pentapetalae</taxon>
        <taxon>rosids</taxon>
        <taxon>fabids</taxon>
        <taxon>Fabales</taxon>
        <taxon>Fabaceae</taxon>
        <taxon>Papilionoideae</taxon>
        <taxon>50 kb inversion clade</taxon>
        <taxon>dalbergioids sensu lato</taxon>
        <taxon>Dalbergieae</taxon>
        <taxon>Pterocarpus clade</taxon>
        <taxon>Stylosanthes</taxon>
    </lineage>
</organism>
<proteinExistence type="predicted"/>
<sequence>MFPTPPLSQDSDSWGGPLSQNPYDFEEETNARVYPILSSPTHVDAGINDDEEENLYCQQSNDDNLPPHMEHDDFADHEPIIK</sequence>
<name>A0ABU6Z1E0_9FABA</name>
<evidence type="ECO:0000256" key="1">
    <source>
        <dbReference type="SAM" id="MobiDB-lite"/>
    </source>
</evidence>
<dbReference type="EMBL" id="JASCZI010247095">
    <property type="protein sequence ID" value="MED6215013.1"/>
    <property type="molecule type" value="Genomic_DNA"/>
</dbReference>
<comment type="caution">
    <text evidence="2">The sequence shown here is derived from an EMBL/GenBank/DDBJ whole genome shotgun (WGS) entry which is preliminary data.</text>
</comment>
<feature type="region of interest" description="Disordered" evidence="1">
    <location>
        <begin position="1"/>
        <end position="25"/>
    </location>
</feature>
<feature type="non-terminal residue" evidence="2">
    <location>
        <position position="1"/>
    </location>
</feature>
<keyword evidence="3" id="KW-1185">Reference proteome</keyword>
<evidence type="ECO:0000313" key="3">
    <source>
        <dbReference type="Proteomes" id="UP001341840"/>
    </source>
</evidence>